<dbReference type="Pfam" id="PF00795">
    <property type="entry name" value="CN_hydrolase"/>
    <property type="match status" value="1"/>
</dbReference>
<accession>A0A837D6I6</accession>
<dbReference type="RefSeq" id="WP_015786298.1">
    <property type="nucleotide sequence ID" value="NZ_CALJZO010000043.1"/>
</dbReference>
<reference evidence="5 6" key="1">
    <citation type="submission" date="2014-10" db="EMBL/GenBank/DDBJ databases">
        <title>Genome sequence of Micropolyspora internatus JCM3315.</title>
        <authorList>
            <person name="Shin S.-K."/>
            <person name="Yi H."/>
        </authorList>
    </citation>
    <scope>NUCLEOTIDE SEQUENCE [LARGE SCALE GENOMIC DNA]</scope>
    <source>
        <strain evidence="5 6">JCM 3315</strain>
    </source>
</reference>
<dbReference type="InterPro" id="IPR000132">
    <property type="entry name" value="Nitrilase/CN_hydratase_CS"/>
</dbReference>
<dbReference type="SMR" id="A0A837D6I6"/>
<dbReference type="PROSITE" id="PS50263">
    <property type="entry name" value="CN_HYDROLASE"/>
    <property type="match status" value="1"/>
</dbReference>
<dbReference type="OMA" id="CVEPKQF"/>
<keyword evidence="2" id="KW-0378">Hydrolase</keyword>
<dbReference type="Proteomes" id="UP000030848">
    <property type="component" value="Unassembled WGS sequence"/>
</dbReference>
<feature type="region of interest" description="Disordered" evidence="3">
    <location>
        <begin position="308"/>
        <end position="331"/>
    </location>
</feature>
<feature type="domain" description="CN hydrolase" evidence="4">
    <location>
        <begin position="4"/>
        <end position="275"/>
    </location>
</feature>
<dbReference type="GO" id="GO:0000257">
    <property type="term" value="F:nitrilase activity"/>
    <property type="evidence" value="ECO:0007669"/>
    <property type="project" value="UniProtKB-ARBA"/>
</dbReference>
<dbReference type="PANTHER" id="PTHR46044:SF14">
    <property type="entry name" value="ARYLACETONITRILASE"/>
    <property type="match status" value="1"/>
</dbReference>
<evidence type="ECO:0000256" key="3">
    <source>
        <dbReference type="SAM" id="MobiDB-lite"/>
    </source>
</evidence>
<dbReference type="PANTHER" id="PTHR46044">
    <property type="entry name" value="NITRILASE"/>
    <property type="match status" value="1"/>
</dbReference>
<comment type="caution">
    <text evidence="5">The sequence shown here is derived from an EMBL/GenBank/DDBJ whole genome shotgun (WGS) entry which is preliminary data.</text>
</comment>
<evidence type="ECO:0000313" key="5">
    <source>
        <dbReference type="EMBL" id="KHF43210.1"/>
    </source>
</evidence>
<dbReference type="CDD" id="cd07564">
    <property type="entry name" value="nitrilases_CHs"/>
    <property type="match status" value="1"/>
</dbReference>
<proteinExistence type="inferred from homology"/>
<dbReference type="InterPro" id="IPR044149">
    <property type="entry name" value="Nitrilases_CHs"/>
</dbReference>
<dbReference type="SUPFAM" id="SSF56317">
    <property type="entry name" value="Carbon-nitrogen hydrolase"/>
    <property type="match status" value="1"/>
</dbReference>
<sequence length="331" mass="36491">MTTTRVASVQAEPAWLDLPATTDKTIDLIRQAAHNDARLIAFPELWLPGYPIFLMSTTVSEELPYVLRYRAAALAVDSPEMMRLRLAARENDIIVALGFAERAESSLYMSQCVIDETGAIVLHRRKLKPTHVERTLFGQGDGSDLQVTPTSIGRIGALNCAENMQPLTKFALIAEDEQIRVSSWPPLDYYGGPFLSGENITALNQANAMEASEFVLMSTQVVSEHASRVFSSEPGTSAPPFTGGGYARIFGPDSTLLSDVLPPEQEGIVYADIDLTAIEIANHYFDPVGHYSRPDIFEVTIDRRPKPAVHQITSETHRSYPPLAPEDTHHD</sequence>
<evidence type="ECO:0000313" key="6">
    <source>
        <dbReference type="Proteomes" id="UP000030848"/>
    </source>
</evidence>
<dbReference type="PROSITE" id="PS00921">
    <property type="entry name" value="NITRIL_CHT_2"/>
    <property type="match status" value="1"/>
</dbReference>
<dbReference type="InterPro" id="IPR036526">
    <property type="entry name" value="C-N_Hydrolase_sf"/>
</dbReference>
<organism evidence="5 6">
    <name type="scientific">Saccharomonospora viridis</name>
    <dbReference type="NCBI Taxonomy" id="1852"/>
    <lineage>
        <taxon>Bacteria</taxon>
        <taxon>Bacillati</taxon>
        <taxon>Actinomycetota</taxon>
        <taxon>Actinomycetes</taxon>
        <taxon>Pseudonocardiales</taxon>
        <taxon>Pseudonocardiaceae</taxon>
        <taxon>Saccharomonospora</taxon>
    </lineage>
</organism>
<name>A0A837D6I6_9PSEU</name>
<dbReference type="InterPro" id="IPR003010">
    <property type="entry name" value="C-N_Hydrolase"/>
</dbReference>
<evidence type="ECO:0000256" key="2">
    <source>
        <dbReference type="ARBA" id="ARBA00022801"/>
    </source>
</evidence>
<evidence type="ECO:0000259" key="4">
    <source>
        <dbReference type="PROSITE" id="PS50263"/>
    </source>
</evidence>
<dbReference type="EMBL" id="JRZE01000006">
    <property type="protein sequence ID" value="KHF43210.1"/>
    <property type="molecule type" value="Genomic_DNA"/>
</dbReference>
<protein>
    <submittedName>
        <fullName evidence="5">Nitrilase</fullName>
    </submittedName>
</protein>
<gene>
    <name evidence="5" type="ORF">MINT15_34120</name>
</gene>
<dbReference type="Gene3D" id="3.60.110.10">
    <property type="entry name" value="Carbon-nitrogen hydrolase"/>
    <property type="match status" value="1"/>
</dbReference>
<comment type="similarity">
    <text evidence="1">Belongs to the carbon-nitrogen hydrolase superfamily. Nitrilase family.</text>
</comment>
<dbReference type="AlphaFoldDB" id="A0A837D6I6"/>
<evidence type="ECO:0000256" key="1">
    <source>
        <dbReference type="ARBA" id="ARBA00008129"/>
    </source>
</evidence>